<sequence>PSHVCDKEDLRRCNKLCEVSKAFLYIRAEKWLAARATSPILLQYGSDCTPIKVRQQHMHRLGPLHVNRQGKATFEYLIERVFLLDCTFEPLALFGEPVKLADKTQWTHFRSLMNLFPSAREAGHVGLCIEHYCWDGAIKASLQRLRRKFFEALHLHHVASVGADEAHRLRLLHWDTYVECKSHQCHNSLKWAMGKYIQDKSTLRSAYITMESLQNGFDEFEKNSRAWIRVHLAFEDWHVDRIEFLWSMLGFRGEWLDLLVKLQIRFVDDKLKVAAAFEIDGNTEQLVYMALLHVWKFTKFTDSRRATIGCTSRSLLSSTILGLESLAAHVLQNPASSSYYIKGFAHYDQKVHELVAIISTSSFVADAALELLFEDDRLPRNLEACDREICDEINYVFNIGSDVWKIVARACRMSEEAIRHASISSALAQGGFISSKLREARQLPWSLLQGDRQQNLDDLAKQTRPVDEVAGKIWELLQKEYDRGELEKGLDLLSEAGWCATTVEQGHVKASRVMQKHPEYTEDASYGRDPDEKHMAVICRQTSRLEKYKPQYFTGRQLYVRRLKEASQSLQDSGRQFPMGIYQKIMKGHGKQWVAMSEDKRLQYEREAEEERDIERAGISAKLFDLRQELIVRQDQVRHDKGTRDSQCLRLSACRLSDHEQLDFEQFYHSEKWTAKHVKELRDKAATATGHIEDHWKAALAAMDISVAKVGVRPSWVGVMAHHRVFFSTCVLKMFTHPPFLAHHFAFVYASQNPLIVCLVKIQQLAGSTSELHIEDWQDQDLKEWEHEFQVAVPSFHFSDELLFQTDFTIEVLPEMINMPRGRMASDSEFVSRKTIMRELGQFGGADEPVAEQQPDHDDGAPAAHELPWIAIANRNLDHESAIHEFYEKRLEMSLGEAEGDQFTWQLRGRFGTITNTGLAYDCVKADAKKGVAERMCLQYQMTRSASFSTQLYGDDLAAKLCKFWCHKLNHMLGKWIEHGLADGFVLREVLGDYVEPTEAAEIIATGHVGAAKRVAQIRAVVPKLVPIPVGL</sequence>
<dbReference type="EMBL" id="CAJNNV010019739">
    <property type="protein sequence ID" value="CAE8606723.1"/>
    <property type="molecule type" value="Genomic_DNA"/>
</dbReference>
<evidence type="ECO:0000313" key="1">
    <source>
        <dbReference type="EMBL" id="CAE8606723.1"/>
    </source>
</evidence>
<dbReference type="OrthoDB" id="414841at2759"/>
<accession>A0A813F0S8</accession>
<name>A0A813F0S8_POLGL</name>
<gene>
    <name evidence="1" type="ORF">PGLA1383_LOCUS24697</name>
</gene>
<dbReference type="AlphaFoldDB" id="A0A813F0S8"/>
<proteinExistence type="predicted"/>
<organism evidence="1 2">
    <name type="scientific">Polarella glacialis</name>
    <name type="common">Dinoflagellate</name>
    <dbReference type="NCBI Taxonomy" id="89957"/>
    <lineage>
        <taxon>Eukaryota</taxon>
        <taxon>Sar</taxon>
        <taxon>Alveolata</taxon>
        <taxon>Dinophyceae</taxon>
        <taxon>Suessiales</taxon>
        <taxon>Suessiaceae</taxon>
        <taxon>Polarella</taxon>
    </lineage>
</organism>
<feature type="non-terminal residue" evidence="1">
    <location>
        <position position="1032"/>
    </location>
</feature>
<protein>
    <submittedName>
        <fullName evidence="1">Uncharacterized protein</fullName>
    </submittedName>
</protein>
<evidence type="ECO:0000313" key="2">
    <source>
        <dbReference type="Proteomes" id="UP000654075"/>
    </source>
</evidence>
<dbReference type="Proteomes" id="UP000654075">
    <property type="component" value="Unassembled WGS sequence"/>
</dbReference>
<comment type="caution">
    <text evidence="1">The sequence shown here is derived from an EMBL/GenBank/DDBJ whole genome shotgun (WGS) entry which is preliminary data.</text>
</comment>
<keyword evidence="2" id="KW-1185">Reference proteome</keyword>
<reference evidence="1" key="1">
    <citation type="submission" date="2021-02" db="EMBL/GenBank/DDBJ databases">
        <authorList>
            <person name="Dougan E. K."/>
            <person name="Rhodes N."/>
            <person name="Thang M."/>
            <person name="Chan C."/>
        </authorList>
    </citation>
    <scope>NUCLEOTIDE SEQUENCE</scope>
</reference>